<evidence type="ECO:0000256" key="1">
    <source>
        <dbReference type="ARBA" id="ARBA00004141"/>
    </source>
</evidence>
<keyword evidence="5 6" id="KW-0472">Membrane</keyword>
<comment type="subcellular location">
    <subcellularLocation>
        <location evidence="1">Membrane</location>
        <topology evidence="1">Multi-pass membrane protein</topology>
    </subcellularLocation>
</comment>
<dbReference type="FunFam" id="1.20.120.1630:FF:000017">
    <property type="entry name" value="3-oxo-5-alpha-steroid 4-dehydrogenase family protein"/>
    <property type="match status" value="1"/>
</dbReference>
<sequence length="270" mass="30119">MGVVVPELLLKILYPPPPSLFISAMSVISFASLANAGFMEIKGKHMKYSKFANLSSDKNHPKLVSGKTGMLIAYTPALLAGLASFTLLLPIEEGLRFQMLQSALTIHFFKRVIEVLCIHRYSGGMEIDTAIPISISYFLSTVTLIYTQHLTNGHPEPSIDLKFVGLALFFIGIIGNFYHHFLLSRLRSPGEKQYKIPRGGMFDLVICPHYLFEILGFVGVTCISQTVYALAFTLGTACYLSGRSLATREWYKSKFDDFPENTKALIPFIF</sequence>
<evidence type="ECO:0000259" key="7">
    <source>
        <dbReference type="Pfam" id="PF02544"/>
    </source>
</evidence>
<dbReference type="PANTHER" id="PTHR10556:SF35">
    <property type="entry name" value="3-OXO-5-ALPHA-STEROID 4-DEHYDROGENASE FAMILY PROTEIN"/>
    <property type="match status" value="1"/>
</dbReference>
<accession>A0AAV1C7J5</accession>
<dbReference type="Gene3D" id="1.20.120.1630">
    <property type="match status" value="1"/>
</dbReference>
<feature type="transmembrane region" description="Helical" evidence="6">
    <location>
        <begin position="130"/>
        <end position="149"/>
    </location>
</feature>
<keyword evidence="9" id="KW-1185">Reference proteome</keyword>
<name>A0AAV1C7J5_OLDCO</name>
<comment type="similarity">
    <text evidence="2">Belongs to the steroid 5-alpha reductase family.</text>
</comment>
<dbReference type="GO" id="GO:0016020">
    <property type="term" value="C:membrane"/>
    <property type="evidence" value="ECO:0007669"/>
    <property type="project" value="UniProtKB-SubCell"/>
</dbReference>
<evidence type="ECO:0000256" key="5">
    <source>
        <dbReference type="ARBA" id="ARBA00023136"/>
    </source>
</evidence>
<protein>
    <submittedName>
        <fullName evidence="8">OLC1v1026464C1</fullName>
    </submittedName>
</protein>
<reference evidence="8" key="1">
    <citation type="submission" date="2023-03" db="EMBL/GenBank/DDBJ databases">
        <authorList>
            <person name="Julca I."/>
        </authorList>
    </citation>
    <scope>NUCLEOTIDE SEQUENCE</scope>
</reference>
<dbReference type="GO" id="GO:0016627">
    <property type="term" value="F:oxidoreductase activity, acting on the CH-CH group of donors"/>
    <property type="evidence" value="ECO:0007669"/>
    <property type="project" value="InterPro"/>
</dbReference>
<evidence type="ECO:0000313" key="9">
    <source>
        <dbReference type="Proteomes" id="UP001161247"/>
    </source>
</evidence>
<dbReference type="AlphaFoldDB" id="A0AAV1C7J5"/>
<gene>
    <name evidence="8" type="ORF">OLC1_LOCUS3360</name>
</gene>
<dbReference type="PANTHER" id="PTHR10556">
    <property type="entry name" value="3-OXO-5-ALPHA-STEROID 4-DEHYDROGENASE"/>
    <property type="match status" value="1"/>
</dbReference>
<dbReference type="GO" id="GO:0006629">
    <property type="term" value="P:lipid metabolic process"/>
    <property type="evidence" value="ECO:0007669"/>
    <property type="project" value="InterPro"/>
</dbReference>
<evidence type="ECO:0000256" key="4">
    <source>
        <dbReference type="ARBA" id="ARBA00022989"/>
    </source>
</evidence>
<feature type="transmembrane region" description="Helical" evidence="6">
    <location>
        <begin position="71"/>
        <end position="91"/>
    </location>
</feature>
<dbReference type="PROSITE" id="PS50244">
    <property type="entry name" value="S5A_REDUCTASE"/>
    <property type="match status" value="1"/>
</dbReference>
<feature type="transmembrane region" description="Helical" evidence="6">
    <location>
        <begin position="161"/>
        <end position="179"/>
    </location>
</feature>
<organism evidence="8 9">
    <name type="scientific">Oldenlandia corymbosa var. corymbosa</name>
    <dbReference type="NCBI Taxonomy" id="529605"/>
    <lineage>
        <taxon>Eukaryota</taxon>
        <taxon>Viridiplantae</taxon>
        <taxon>Streptophyta</taxon>
        <taxon>Embryophyta</taxon>
        <taxon>Tracheophyta</taxon>
        <taxon>Spermatophyta</taxon>
        <taxon>Magnoliopsida</taxon>
        <taxon>eudicotyledons</taxon>
        <taxon>Gunneridae</taxon>
        <taxon>Pentapetalae</taxon>
        <taxon>asterids</taxon>
        <taxon>lamiids</taxon>
        <taxon>Gentianales</taxon>
        <taxon>Rubiaceae</taxon>
        <taxon>Rubioideae</taxon>
        <taxon>Spermacoceae</taxon>
        <taxon>Hedyotis-Oldenlandia complex</taxon>
        <taxon>Oldenlandia</taxon>
    </lineage>
</organism>
<feature type="transmembrane region" description="Helical" evidence="6">
    <location>
        <begin position="20"/>
        <end position="41"/>
    </location>
</feature>
<evidence type="ECO:0000256" key="2">
    <source>
        <dbReference type="ARBA" id="ARBA00007742"/>
    </source>
</evidence>
<proteinExistence type="inferred from homology"/>
<evidence type="ECO:0000313" key="8">
    <source>
        <dbReference type="EMBL" id="CAI9091430.1"/>
    </source>
</evidence>
<dbReference type="EMBL" id="OX459118">
    <property type="protein sequence ID" value="CAI9091430.1"/>
    <property type="molecule type" value="Genomic_DNA"/>
</dbReference>
<keyword evidence="4 6" id="KW-1133">Transmembrane helix</keyword>
<dbReference type="InterPro" id="IPR001104">
    <property type="entry name" value="3-oxo-5_a-steroid_4-DH_C"/>
</dbReference>
<feature type="domain" description="3-oxo-5-alpha-steroid 4-dehydrogenase C-terminal" evidence="7">
    <location>
        <begin position="161"/>
        <end position="270"/>
    </location>
</feature>
<evidence type="ECO:0000256" key="6">
    <source>
        <dbReference type="SAM" id="Phobius"/>
    </source>
</evidence>
<dbReference type="Proteomes" id="UP001161247">
    <property type="component" value="Chromosome 1"/>
</dbReference>
<evidence type="ECO:0000256" key="3">
    <source>
        <dbReference type="ARBA" id="ARBA00022692"/>
    </source>
</evidence>
<dbReference type="Pfam" id="PF02544">
    <property type="entry name" value="Steroid_dh"/>
    <property type="match status" value="1"/>
</dbReference>
<dbReference type="InterPro" id="IPR039357">
    <property type="entry name" value="SRD5A/TECR"/>
</dbReference>
<keyword evidence="3 6" id="KW-0812">Transmembrane</keyword>